<evidence type="ECO:0000313" key="1">
    <source>
        <dbReference type="EMBL" id="AEI46786.1"/>
    </source>
</evidence>
<reference evidence="2" key="1">
    <citation type="submission" date="2011-06" db="EMBL/GenBank/DDBJ databases">
        <title>The complete genome of chromosome of Runella slithyformis DSM 19594.</title>
        <authorList>
            <consortium name="US DOE Joint Genome Institute (JGI-PGF)"/>
            <person name="Lucas S."/>
            <person name="Han J."/>
            <person name="Lapidus A."/>
            <person name="Bruce D."/>
            <person name="Goodwin L."/>
            <person name="Pitluck S."/>
            <person name="Peters L."/>
            <person name="Kyrpides N."/>
            <person name="Mavromatis K."/>
            <person name="Ivanova N."/>
            <person name="Ovchinnikova G."/>
            <person name="Zhang X."/>
            <person name="Misra M."/>
            <person name="Detter J.C."/>
            <person name="Tapia R."/>
            <person name="Han C."/>
            <person name="Land M."/>
            <person name="Hauser L."/>
            <person name="Markowitz V."/>
            <person name="Cheng J.-F."/>
            <person name="Hugenholtz P."/>
            <person name="Woyke T."/>
            <person name="Wu D."/>
            <person name="Tindall B."/>
            <person name="Faehrich R."/>
            <person name="Brambilla E."/>
            <person name="Klenk H.-P."/>
            <person name="Eisen J.A."/>
        </authorList>
    </citation>
    <scope>NUCLEOTIDE SEQUENCE [LARGE SCALE GENOMIC DNA]</scope>
    <source>
        <strain evidence="2">ATCC 29530 / DSM 19594 / LMG 11500 / NCIMB 11436 / LSU 4</strain>
    </source>
</reference>
<name>A0A7U3ZGG8_RUNSL</name>
<gene>
    <name evidence="1" type="ordered locus">Runsl_0334</name>
</gene>
<dbReference type="KEGG" id="rsi:Runsl_0334"/>
<organism evidence="1 2">
    <name type="scientific">Runella slithyformis (strain ATCC 29530 / DSM 19594 / LMG 11500 / NCIMB 11436 / LSU 4)</name>
    <dbReference type="NCBI Taxonomy" id="761193"/>
    <lineage>
        <taxon>Bacteria</taxon>
        <taxon>Pseudomonadati</taxon>
        <taxon>Bacteroidota</taxon>
        <taxon>Cytophagia</taxon>
        <taxon>Cytophagales</taxon>
        <taxon>Spirosomataceae</taxon>
        <taxon>Runella</taxon>
    </lineage>
</organism>
<proteinExistence type="predicted"/>
<keyword evidence="2" id="KW-1185">Reference proteome</keyword>
<protein>
    <submittedName>
        <fullName evidence="1">Uncharacterized protein</fullName>
    </submittedName>
</protein>
<evidence type="ECO:0000313" key="2">
    <source>
        <dbReference type="Proteomes" id="UP000000493"/>
    </source>
</evidence>
<dbReference type="Proteomes" id="UP000000493">
    <property type="component" value="Chromosome"/>
</dbReference>
<dbReference type="EMBL" id="CP002859">
    <property type="protein sequence ID" value="AEI46786.1"/>
    <property type="molecule type" value="Genomic_DNA"/>
</dbReference>
<dbReference type="RefSeq" id="WP_013926111.1">
    <property type="nucleotide sequence ID" value="NC_015703.1"/>
</dbReference>
<dbReference type="AlphaFoldDB" id="A0A7U3ZGG8"/>
<reference evidence="1 2" key="2">
    <citation type="journal article" date="2012" name="Stand. Genomic Sci.">
        <title>Complete genome sequence of the aquatic bacterium Runella slithyformis type strain (LSU 4(T)).</title>
        <authorList>
            <person name="Copeland A."/>
            <person name="Zhang X."/>
            <person name="Misra M."/>
            <person name="Lapidus A."/>
            <person name="Nolan M."/>
            <person name="Lucas S."/>
            <person name="Deshpande S."/>
            <person name="Cheng J.F."/>
            <person name="Tapia R."/>
            <person name="Goodwin L.A."/>
            <person name="Pitluck S."/>
            <person name="Liolios K."/>
            <person name="Pagani I."/>
            <person name="Ivanova N."/>
            <person name="Mikhailova N."/>
            <person name="Pati A."/>
            <person name="Chen A."/>
            <person name="Palaniappan K."/>
            <person name="Land M."/>
            <person name="Hauser L."/>
            <person name="Pan C."/>
            <person name="Jeffries C.D."/>
            <person name="Detter J.C."/>
            <person name="Brambilla E.M."/>
            <person name="Rohde M."/>
            <person name="Djao O.D."/>
            <person name="Goker M."/>
            <person name="Sikorski J."/>
            <person name="Tindall B.J."/>
            <person name="Woyke T."/>
            <person name="Bristow J."/>
            <person name="Eisen J.A."/>
            <person name="Markowitz V."/>
            <person name="Hugenholtz P."/>
            <person name="Kyrpides N.C."/>
            <person name="Klenk H.P."/>
            <person name="Mavromatis K."/>
        </authorList>
    </citation>
    <scope>NUCLEOTIDE SEQUENCE [LARGE SCALE GENOMIC DNA]</scope>
    <source>
        <strain evidence="2">ATCC 29530 / DSM 19594 / LMG 11500 / NCIMB 11436 / LSU 4</strain>
    </source>
</reference>
<accession>A0A7U3ZGG8</accession>
<sequence length="90" mass="10141">MKTFVITYGTETSINTFRVRAKNRAVARAKFKEQDKTSKILSISEDLTPEKKAIQEAAAQGMVKVGVQKSMQLGFSDLPLFQEKNQLDLF</sequence>